<proteinExistence type="predicted"/>
<name>A0ACC2JVK0_9PEZI</name>
<evidence type="ECO:0000313" key="1">
    <source>
        <dbReference type="EMBL" id="KAJ8131425.1"/>
    </source>
</evidence>
<reference evidence="1" key="1">
    <citation type="submission" date="2022-12" db="EMBL/GenBank/DDBJ databases">
        <title>Genome Sequence of Lasiodiplodia mahajangana.</title>
        <authorList>
            <person name="Buettner E."/>
        </authorList>
    </citation>
    <scope>NUCLEOTIDE SEQUENCE</scope>
    <source>
        <strain evidence="1">VT137</strain>
    </source>
</reference>
<sequence>MARLDLRKHQASPIGPSQPRVEGRGEMTPETLRPRADATSTTASRQPTTSTPYAVPLTTTFIPPESCNEDQLTMLSPPGYFIWLNEPVPVPGTTVSDCYPPEFMEYYTTYHVNPTTVGSLVPLMSPLICPFGWQVVSKKGSYEACCPVGYDLTPPQTALDPDRPAYGGTCYSQWPLSSSAYVEVFGSASASGSILVTASTSGFANYAHVIDGIAVLSTVQSGSSSTQTSSESIQSESPGHTSLAPGAIAGIVIGAVAAISLLVGGFYLFSRRHRQRSGQIPPIPPPKDEVLSTTIGSPISAKSPPNYPTEAKQMQTGYSEMAAGESHIHELDAGHMPIEKP</sequence>
<dbReference type="EMBL" id="JAPUUL010000293">
    <property type="protein sequence ID" value="KAJ8131425.1"/>
    <property type="molecule type" value="Genomic_DNA"/>
</dbReference>
<evidence type="ECO:0000313" key="2">
    <source>
        <dbReference type="Proteomes" id="UP001153332"/>
    </source>
</evidence>
<organism evidence="1 2">
    <name type="scientific">Lasiodiplodia mahajangana</name>
    <dbReference type="NCBI Taxonomy" id="1108764"/>
    <lineage>
        <taxon>Eukaryota</taxon>
        <taxon>Fungi</taxon>
        <taxon>Dikarya</taxon>
        <taxon>Ascomycota</taxon>
        <taxon>Pezizomycotina</taxon>
        <taxon>Dothideomycetes</taxon>
        <taxon>Dothideomycetes incertae sedis</taxon>
        <taxon>Botryosphaeriales</taxon>
        <taxon>Botryosphaeriaceae</taxon>
        <taxon>Lasiodiplodia</taxon>
    </lineage>
</organism>
<accession>A0ACC2JVK0</accession>
<keyword evidence="2" id="KW-1185">Reference proteome</keyword>
<protein>
    <submittedName>
        <fullName evidence="1">Uncharacterized protein</fullName>
    </submittedName>
</protein>
<dbReference type="Proteomes" id="UP001153332">
    <property type="component" value="Unassembled WGS sequence"/>
</dbReference>
<gene>
    <name evidence="1" type="ORF">O1611_g2201</name>
</gene>
<comment type="caution">
    <text evidence="1">The sequence shown here is derived from an EMBL/GenBank/DDBJ whole genome shotgun (WGS) entry which is preliminary data.</text>
</comment>